<evidence type="ECO:0000256" key="1">
    <source>
        <dbReference type="ARBA" id="ARBA00004123"/>
    </source>
</evidence>
<gene>
    <name evidence="7" type="ORF">PTTW11_01458</name>
    <name evidence="8" type="ORF">PTTW11_01462</name>
</gene>
<keyword evidence="4" id="KW-0862">Zinc</keyword>
<evidence type="ECO:0000256" key="4">
    <source>
        <dbReference type="ARBA" id="ARBA00022833"/>
    </source>
</evidence>
<dbReference type="PANTHER" id="PTHR46481:SF10">
    <property type="entry name" value="ZINC FINGER BED DOMAIN-CONTAINING PROTEIN 39"/>
    <property type="match status" value="1"/>
</dbReference>
<feature type="compositionally biased region" description="Acidic residues" evidence="6">
    <location>
        <begin position="52"/>
        <end position="61"/>
    </location>
</feature>
<organism evidence="8 9">
    <name type="scientific">Pyrenophora teres f. teres</name>
    <dbReference type="NCBI Taxonomy" id="97479"/>
    <lineage>
        <taxon>Eukaryota</taxon>
        <taxon>Fungi</taxon>
        <taxon>Dikarya</taxon>
        <taxon>Ascomycota</taxon>
        <taxon>Pezizomycotina</taxon>
        <taxon>Dothideomycetes</taxon>
        <taxon>Pleosporomycetidae</taxon>
        <taxon>Pleosporales</taxon>
        <taxon>Pleosporineae</taxon>
        <taxon>Pleosporaceae</taxon>
        <taxon>Pyrenophora</taxon>
    </lineage>
</organism>
<dbReference type="PANTHER" id="PTHR46481">
    <property type="entry name" value="ZINC FINGER BED DOMAIN-CONTAINING PROTEIN 4"/>
    <property type="match status" value="1"/>
</dbReference>
<keyword evidence="5" id="KW-0539">Nucleus</keyword>
<dbReference type="EMBL" id="HG992977">
    <property type="protein sequence ID" value="CAE7002897.1"/>
    <property type="molecule type" value="Genomic_DNA"/>
</dbReference>
<evidence type="ECO:0000256" key="3">
    <source>
        <dbReference type="ARBA" id="ARBA00022771"/>
    </source>
</evidence>
<evidence type="ECO:0000256" key="2">
    <source>
        <dbReference type="ARBA" id="ARBA00022723"/>
    </source>
</evidence>
<keyword evidence="2" id="KW-0479">Metal-binding</keyword>
<keyword evidence="3" id="KW-0863">Zinc-finger</keyword>
<protein>
    <recommendedName>
        <fullName evidence="10">BED-type domain-containing protein</fullName>
    </recommendedName>
</protein>
<evidence type="ECO:0000313" key="8">
    <source>
        <dbReference type="EMBL" id="CAE7002923.1"/>
    </source>
</evidence>
<evidence type="ECO:0000313" key="9">
    <source>
        <dbReference type="Proteomes" id="UP000472372"/>
    </source>
</evidence>
<sequence>MSTPSNSGLRRLVECDKRNSPLPSLSNAPTVGDTASEAQADEPLAVQADFPNDGDDDDDDNYNGLDFKRVPYLERRQVERNSRGGPKSWIYRHGWAVWHRKYKKNYWLCRYCHQRRKQEACYEADSTTNAGRHLSSNKPGHSHGPNGPVPIASREGNIMGALAKSQVHIMRSKGIEVSQEVANEMAASFSTSRFQDALKDWVVADNQSLRVIETPQFRAIIAAVSPLAEALLWRSHQTLHDHIITEYNTYIPAVANYLREARSLIHVSFDNWTSTVIWGKDRSAYENEAAHLEEEEKYMDEWRKYGPVGVLFDVIASICTPQTRQLLERLQCEEAESLGVTPHIRQLVKPVKTRWNSYFNTFVRAAELHGPIDGYIECKLEEHSAATATSRRRKNREQLPAAQPRLYIREGGLSGKDWATITEYIRLLEPFAEATRLLEGRGRHGRHGAIWEVLVTFE</sequence>
<dbReference type="GO" id="GO:0008270">
    <property type="term" value="F:zinc ion binding"/>
    <property type="evidence" value="ECO:0007669"/>
    <property type="project" value="UniProtKB-KW"/>
</dbReference>
<evidence type="ECO:0000256" key="6">
    <source>
        <dbReference type="SAM" id="MobiDB-lite"/>
    </source>
</evidence>
<name>A0A6S6VQL9_9PLEO</name>
<feature type="region of interest" description="Disordered" evidence="6">
    <location>
        <begin position="1"/>
        <end position="66"/>
    </location>
</feature>
<reference evidence="8" key="1">
    <citation type="submission" date="2021-02" db="EMBL/GenBank/DDBJ databases">
        <authorList>
            <person name="Syme A R."/>
            <person name="Syme A R."/>
            <person name="Moolhuijzen P."/>
        </authorList>
    </citation>
    <scope>NUCLEOTIDE SEQUENCE</scope>
    <source>
        <strain evidence="8">W1-1</strain>
    </source>
</reference>
<dbReference type="GO" id="GO:0005634">
    <property type="term" value="C:nucleus"/>
    <property type="evidence" value="ECO:0007669"/>
    <property type="project" value="UniProtKB-SubCell"/>
</dbReference>
<dbReference type="AlphaFoldDB" id="A0A6S6VQL9"/>
<accession>A0A6S6VQL9</accession>
<comment type="subcellular location">
    <subcellularLocation>
        <location evidence="1">Nucleus</location>
    </subcellularLocation>
</comment>
<dbReference type="InterPro" id="IPR052035">
    <property type="entry name" value="ZnF_BED_domain_contain"/>
</dbReference>
<proteinExistence type="predicted"/>
<dbReference type="Proteomes" id="UP000472372">
    <property type="component" value="Chromosome 1"/>
</dbReference>
<evidence type="ECO:0000256" key="5">
    <source>
        <dbReference type="ARBA" id="ARBA00023242"/>
    </source>
</evidence>
<evidence type="ECO:0000313" key="7">
    <source>
        <dbReference type="EMBL" id="CAE7002897.1"/>
    </source>
</evidence>
<dbReference type="EMBL" id="HG992977">
    <property type="protein sequence ID" value="CAE7002923.1"/>
    <property type="molecule type" value="Genomic_DNA"/>
</dbReference>
<evidence type="ECO:0008006" key="10">
    <source>
        <dbReference type="Google" id="ProtNLM"/>
    </source>
</evidence>